<reference evidence="2 3" key="1">
    <citation type="submission" date="2019-07" db="EMBL/GenBank/DDBJ databases">
        <title>Genomics analysis of Aphanomyces spp. identifies a new class of oomycete effector associated with host adaptation.</title>
        <authorList>
            <person name="Gaulin E."/>
        </authorList>
    </citation>
    <scope>NUCLEOTIDE SEQUENCE [LARGE SCALE GENOMIC DNA]</scope>
    <source>
        <strain evidence="2 3">ATCC 201684</strain>
    </source>
</reference>
<keyword evidence="3" id="KW-1185">Reference proteome</keyword>
<protein>
    <submittedName>
        <fullName evidence="2">Uncharacterized protein</fullName>
    </submittedName>
</protein>
<comment type="caution">
    <text evidence="2">The sequence shown here is derived from an EMBL/GenBank/DDBJ whole genome shotgun (WGS) entry which is preliminary data.</text>
</comment>
<evidence type="ECO:0000313" key="3">
    <source>
        <dbReference type="Proteomes" id="UP000481153"/>
    </source>
</evidence>
<dbReference type="VEuPathDB" id="FungiDB:AeMF1_020554"/>
<dbReference type="AlphaFoldDB" id="A0A6G0X7Z4"/>
<accession>A0A6G0X7Z4</accession>
<gene>
    <name evidence="2" type="ORF">Ae201684_007199</name>
</gene>
<organism evidence="2 3">
    <name type="scientific">Aphanomyces euteiches</name>
    <dbReference type="NCBI Taxonomy" id="100861"/>
    <lineage>
        <taxon>Eukaryota</taxon>
        <taxon>Sar</taxon>
        <taxon>Stramenopiles</taxon>
        <taxon>Oomycota</taxon>
        <taxon>Saprolegniomycetes</taxon>
        <taxon>Saprolegniales</taxon>
        <taxon>Verrucalvaceae</taxon>
        <taxon>Aphanomyces</taxon>
    </lineage>
</organism>
<feature type="region of interest" description="Disordered" evidence="1">
    <location>
        <begin position="1"/>
        <end position="32"/>
    </location>
</feature>
<proteinExistence type="predicted"/>
<evidence type="ECO:0000256" key="1">
    <source>
        <dbReference type="SAM" id="MobiDB-lite"/>
    </source>
</evidence>
<evidence type="ECO:0000313" key="2">
    <source>
        <dbReference type="EMBL" id="KAF0736176.1"/>
    </source>
</evidence>
<dbReference type="EMBL" id="VJMJ01000089">
    <property type="protein sequence ID" value="KAF0736176.1"/>
    <property type="molecule type" value="Genomic_DNA"/>
</dbReference>
<name>A0A6G0X7Z4_9STRA</name>
<dbReference type="PANTHER" id="PTHR39474">
    <property type="entry name" value="UNNAMED PRODUCT"/>
    <property type="match status" value="1"/>
</dbReference>
<sequence>MHPSTDAGNDKAPEPILALPSSTDSADDSGNKLTVGGASLALDHLGPIVVQPDGSLMRITDWETKTEQEKKTIARVIAKRNKERLEALQAAETAVAMNTEMD</sequence>
<dbReference type="Proteomes" id="UP000481153">
    <property type="component" value="Unassembled WGS sequence"/>
</dbReference>
<dbReference type="PANTHER" id="PTHR39474:SF1">
    <property type="entry name" value="FUNGAL SPECIFIC TRANSCRIPTION FACTOR"/>
    <property type="match status" value="1"/>
</dbReference>